<organism evidence="1">
    <name type="scientific">Hexamita inflata</name>
    <dbReference type="NCBI Taxonomy" id="28002"/>
    <lineage>
        <taxon>Eukaryota</taxon>
        <taxon>Metamonada</taxon>
        <taxon>Diplomonadida</taxon>
        <taxon>Hexamitidae</taxon>
        <taxon>Hexamitinae</taxon>
        <taxon>Hexamita</taxon>
    </lineage>
</organism>
<keyword evidence="3" id="KW-1185">Reference proteome</keyword>
<evidence type="ECO:0000313" key="1">
    <source>
        <dbReference type="EMBL" id="CAI9966337.1"/>
    </source>
</evidence>
<dbReference type="AlphaFoldDB" id="A0AA86QZP5"/>
<sequence length="141" mass="16669">MQTINPDLQRVIINITRHYLYKSHDIQHDQNNPQKIVSQVFQKTIKYMRSHYLHLLLSYTYDGLYLIVQVIAENYIARHSHAAQSRIQHDKDESANIYALCDYYHWLSIVDNEEEVQVISGPNELSTCVNELCSEQNQFQE</sequence>
<name>A0AA86QZP5_9EUKA</name>
<protein>
    <submittedName>
        <fullName evidence="2">Hypothetical_protein</fullName>
    </submittedName>
</protein>
<dbReference type="EMBL" id="CATOUU010001006">
    <property type="protein sequence ID" value="CAI9966337.1"/>
    <property type="molecule type" value="Genomic_DNA"/>
</dbReference>
<proteinExistence type="predicted"/>
<evidence type="ECO:0000313" key="3">
    <source>
        <dbReference type="Proteomes" id="UP001642409"/>
    </source>
</evidence>
<gene>
    <name evidence="1" type="ORF">HINF_LOCUS53982</name>
    <name evidence="2" type="ORF">HINF_LOCUS63632</name>
</gene>
<comment type="caution">
    <text evidence="1">The sequence shown here is derived from an EMBL/GenBank/DDBJ whole genome shotgun (WGS) entry which is preliminary data.</text>
</comment>
<dbReference type="Proteomes" id="UP001642409">
    <property type="component" value="Unassembled WGS sequence"/>
</dbReference>
<dbReference type="EMBL" id="CAXDID020000401">
    <property type="protein sequence ID" value="CAL6087411.1"/>
    <property type="molecule type" value="Genomic_DNA"/>
</dbReference>
<reference evidence="2 3" key="2">
    <citation type="submission" date="2024-07" db="EMBL/GenBank/DDBJ databases">
        <authorList>
            <person name="Akdeniz Z."/>
        </authorList>
    </citation>
    <scope>NUCLEOTIDE SEQUENCE [LARGE SCALE GENOMIC DNA]</scope>
</reference>
<reference evidence="1" key="1">
    <citation type="submission" date="2023-06" db="EMBL/GenBank/DDBJ databases">
        <authorList>
            <person name="Kurt Z."/>
        </authorList>
    </citation>
    <scope>NUCLEOTIDE SEQUENCE</scope>
</reference>
<evidence type="ECO:0000313" key="2">
    <source>
        <dbReference type="EMBL" id="CAL6087411.1"/>
    </source>
</evidence>
<accession>A0AA86QZP5</accession>